<reference evidence="1 2" key="1">
    <citation type="journal article" date="2022" name="Nat. Plants">
        <title>Genomes of leafy and leafless Platanthera orchids illuminate the evolution of mycoheterotrophy.</title>
        <authorList>
            <person name="Li M.H."/>
            <person name="Liu K.W."/>
            <person name="Li Z."/>
            <person name="Lu H.C."/>
            <person name="Ye Q.L."/>
            <person name="Zhang D."/>
            <person name="Wang J.Y."/>
            <person name="Li Y.F."/>
            <person name="Zhong Z.M."/>
            <person name="Liu X."/>
            <person name="Yu X."/>
            <person name="Liu D.K."/>
            <person name="Tu X.D."/>
            <person name="Liu B."/>
            <person name="Hao Y."/>
            <person name="Liao X.Y."/>
            <person name="Jiang Y.T."/>
            <person name="Sun W.H."/>
            <person name="Chen J."/>
            <person name="Chen Y.Q."/>
            <person name="Ai Y."/>
            <person name="Zhai J.W."/>
            <person name="Wu S.S."/>
            <person name="Zhou Z."/>
            <person name="Hsiao Y.Y."/>
            <person name="Wu W.L."/>
            <person name="Chen Y.Y."/>
            <person name="Lin Y.F."/>
            <person name="Hsu J.L."/>
            <person name="Li C.Y."/>
            <person name="Wang Z.W."/>
            <person name="Zhao X."/>
            <person name="Zhong W.Y."/>
            <person name="Ma X.K."/>
            <person name="Ma L."/>
            <person name="Huang J."/>
            <person name="Chen G.Z."/>
            <person name="Huang M.Z."/>
            <person name="Huang L."/>
            <person name="Peng D.H."/>
            <person name="Luo Y.B."/>
            <person name="Zou S.Q."/>
            <person name="Chen S.P."/>
            <person name="Lan S."/>
            <person name="Tsai W.C."/>
            <person name="Van de Peer Y."/>
            <person name="Liu Z.J."/>
        </authorList>
    </citation>
    <scope>NUCLEOTIDE SEQUENCE [LARGE SCALE GENOMIC DNA]</scope>
    <source>
        <strain evidence="1">Lor288</strain>
    </source>
</reference>
<proteinExistence type="predicted"/>
<dbReference type="InterPro" id="IPR006502">
    <property type="entry name" value="PDDEXK-like"/>
</dbReference>
<sequence>MLLAEEQNVQARDRPIKLESWRLDRKNAGGNCRIWAAAIAGGEANDFVGQIGGLSHESEHDLAVLVSDFLENGSCSTESRYSSDSDSGFSDLNRLAEKVMFHKNSVDERESTLSSSVQTLLLSINDADLSSRGSQCNGSCIRQSLVKLLRLSGYDSAVCASKWQGFGKVPGGDHEYIDVLSEKPGASSDRLIIEIDFRSHFEIARAVKSYDAILNSLPVIYVGSLSKLKHFLQIMVDAAKFSLNQNSMPLPPWRSLPYLQAKWQSDYIRKIFPDEKRNLLFNSSDHRQCREHLNRLKSSLH</sequence>
<dbReference type="EMBL" id="JBBWWR010000015">
    <property type="protein sequence ID" value="KAK8950265.1"/>
    <property type="molecule type" value="Genomic_DNA"/>
</dbReference>
<comment type="caution">
    <text evidence="1">The sequence shown here is derived from an EMBL/GenBank/DDBJ whole genome shotgun (WGS) entry which is preliminary data.</text>
</comment>
<dbReference type="PANTHER" id="PTHR31579:SF39">
    <property type="entry name" value="OS01G0973600 PROTEIN"/>
    <property type="match status" value="1"/>
</dbReference>
<evidence type="ECO:0000313" key="1">
    <source>
        <dbReference type="EMBL" id="KAK8950265.1"/>
    </source>
</evidence>
<accession>A0ABR2LTN7</accession>
<keyword evidence="2" id="KW-1185">Reference proteome</keyword>
<evidence type="ECO:0008006" key="3">
    <source>
        <dbReference type="Google" id="ProtNLM"/>
    </source>
</evidence>
<name>A0ABR2LTN7_9ASPA</name>
<dbReference type="Pfam" id="PF04720">
    <property type="entry name" value="PDDEXK_6"/>
    <property type="match status" value="1"/>
</dbReference>
<dbReference type="Proteomes" id="UP001412067">
    <property type="component" value="Unassembled WGS sequence"/>
</dbReference>
<dbReference type="NCBIfam" id="TIGR01615">
    <property type="entry name" value="A_thal_3542"/>
    <property type="match status" value="1"/>
</dbReference>
<gene>
    <name evidence="1" type="ORF">KSP40_PGU015846</name>
</gene>
<organism evidence="1 2">
    <name type="scientific">Platanthera guangdongensis</name>
    <dbReference type="NCBI Taxonomy" id="2320717"/>
    <lineage>
        <taxon>Eukaryota</taxon>
        <taxon>Viridiplantae</taxon>
        <taxon>Streptophyta</taxon>
        <taxon>Embryophyta</taxon>
        <taxon>Tracheophyta</taxon>
        <taxon>Spermatophyta</taxon>
        <taxon>Magnoliopsida</taxon>
        <taxon>Liliopsida</taxon>
        <taxon>Asparagales</taxon>
        <taxon>Orchidaceae</taxon>
        <taxon>Orchidoideae</taxon>
        <taxon>Orchideae</taxon>
        <taxon>Orchidinae</taxon>
        <taxon>Platanthera</taxon>
    </lineage>
</organism>
<evidence type="ECO:0000313" key="2">
    <source>
        <dbReference type="Proteomes" id="UP001412067"/>
    </source>
</evidence>
<dbReference type="PANTHER" id="PTHR31579">
    <property type="entry name" value="OS03G0796600 PROTEIN"/>
    <property type="match status" value="1"/>
</dbReference>
<protein>
    <recommendedName>
        <fullName evidence="3">Plant-specific domain TIGR01615 family protein</fullName>
    </recommendedName>
</protein>